<feature type="compositionally biased region" description="Low complexity" evidence="1">
    <location>
        <begin position="133"/>
        <end position="144"/>
    </location>
</feature>
<sequence length="634" mass="68150">MPKSTTPTQPDLRDDGACRPAVCPAPTVENITRGVSNMRAHSDGDDDDGGGGDDADERFGEDLEAGDDDGDIPIRPLGKTGGRGRGRSRGVVRGRSVGRGGRGDASDDGGKSATYWSPEEQMQQLPRRGAGAGESVGSEAAGEGFPEERSYTRDSDNNATSGAGGAKQKNARQQALESIADVMDRLGELMSSTIESSSKRQCSIFTRQWDILEQEVAVQKAHYAASNETQRMMCHALMEIAAAIRGNTRGKKRGVVPDNNQGQGRRRWHAPKAKRARLEDVSARVPHRGAQGWAAAAGGDYDEEFTAEEKQAEATMSAVRESGRQRSFDQSASKRMLTPPPEAQQLRARETQTEKDAVVDLGGEDDEPFDRCRMRTRTTATPPPAVTARATVNERSFSGRLPATPSQPRQRNEGGDGGSVQRGGGGEVVADARAVGAEAAGAAGAGDLGIVAPVATARDEAAVVATAREEARGEKKGNREGSEPGSSRVRRGVMTKDLIDRAVLWVDDEAFWTTGEGRRLYNIVHDTREYFVAIANGLPPPAVPVSIVLLKSSTRVGRIVDQSQLHQAIFRAAAVKNVALRILHGWVFKSGNRPRDTMWLSSTHWNPLLRTLRVLCGTARSGATSSVRRFARTR</sequence>
<name>A0A388M460_CHABU</name>
<protein>
    <submittedName>
        <fullName evidence="2">Uncharacterized protein</fullName>
    </submittedName>
</protein>
<dbReference type="Gramene" id="GBG89378">
    <property type="protein sequence ID" value="GBG89378"/>
    <property type="gene ID" value="CBR_g49169"/>
</dbReference>
<feature type="compositionally biased region" description="Basic residues" evidence="1">
    <location>
        <begin position="82"/>
        <end position="92"/>
    </location>
</feature>
<dbReference type="Proteomes" id="UP000265515">
    <property type="component" value="Unassembled WGS sequence"/>
</dbReference>
<comment type="caution">
    <text evidence="2">The sequence shown here is derived from an EMBL/GenBank/DDBJ whole genome shotgun (WGS) entry which is preliminary data.</text>
</comment>
<feature type="compositionally biased region" description="Basic residues" evidence="1">
    <location>
        <begin position="264"/>
        <end position="275"/>
    </location>
</feature>
<evidence type="ECO:0000256" key="1">
    <source>
        <dbReference type="SAM" id="MobiDB-lite"/>
    </source>
</evidence>
<feature type="region of interest" description="Disordered" evidence="1">
    <location>
        <begin position="250"/>
        <end position="284"/>
    </location>
</feature>
<organism evidence="2 3">
    <name type="scientific">Chara braunii</name>
    <name type="common">Braun's stonewort</name>
    <dbReference type="NCBI Taxonomy" id="69332"/>
    <lineage>
        <taxon>Eukaryota</taxon>
        <taxon>Viridiplantae</taxon>
        <taxon>Streptophyta</taxon>
        <taxon>Charophyceae</taxon>
        <taxon>Charales</taxon>
        <taxon>Characeae</taxon>
        <taxon>Chara</taxon>
    </lineage>
</organism>
<proteinExistence type="predicted"/>
<feature type="compositionally biased region" description="Basic and acidic residues" evidence="1">
    <location>
        <begin position="347"/>
        <end position="358"/>
    </location>
</feature>
<keyword evidence="3" id="KW-1185">Reference proteome</keyword>
<feature type="compositionally biased region" description="Acidic residues" evidence="1">
    <location>
        <begin position="62"/>
        <end position="71"/>
    </location>
</feature>
<feature type="compositionally biased region" description="Basic and acidic residues" evidence="1">
    <location>
        <begin position="101"/>
        <end position="110"/>
    </location>
</feature>
<feature type="compositionally biased region" description="Basic and acidic residues" evidence="1">
    <location>
        <begin position="146"/>
        <end position="156"/>
    </location>
</feature>
<feature type="region of interest" description="Disordered" evidence="1">
    <location>
        <begin position="306"/>
        <end position="425"/>
    </location>
</feature>
<feature type="compositionally biased region" description="Gly residues" evidence="1">
    <location>
        <begin position="415"/>
        <end position="425"/>
    </location>
</feature>
<dbReference type="EMBL" id="BFEA01000733">
    <property type="protein sequence ID" value="GBG89378.1"/>
    <property type="molecule type" value="Genomic_DNA"/>
</dbReference>
<accession>A0A388M460</accession>
<gene>
    <name evidence="2" type="ORF">CBR_g49169</name>
</gene>
<feature type="compositionally biased region" description="Acidic residues" evidence="1">
    <location>
        <begin position="44"/>
        <end position="56"/>
    </location>
</feature>
<dbReference type="AlphaFoldDB" id="A0A388M460"/>
<evidence type="ECO:0000313" key="3">
    <source>
        <dbReference type="Proteomes" id="UP000265515"/>
    </source>
</evidence>
<feature type="compositionally biased region" description="Basic and acidic residues" evidence="1">
    <location>
        <begin position="467"/>
        <end position="482"/>
    </location>
</feature>
<reference evidence="2 3" key="1">
    <citation type="journal article" date="2018" name="Cell">
        <title>The Chara Genome: Secondary Complexity and Implications for Plant Terrestrialization.</title>
        <authorList>
            <person name="Nishiyama T."/>
            <person name="Sakayama H."/>
            <person name="Vries J.D."/>
            <person name="Buschmann H."/>
            <person name="Saint-Marcoux D."/>
            <person name="Ullrich K.K."/>
            <person name="Haas F.B."/>
            <person name="Vanderstraeten L."/>
            <person name="Becker D."/>
            <person name="Lang D."/>
            <person name="Vosolsobe S."/>
            <person name="Rombauts S."/>
            <person name="Wilhelmsson P.K.I."/>
            <person name="Janitza P."/>
            <person name="Kern R."/>
            <person name="Heyl A."/>
            <person name="Rumpler F."/>
            <person name="Villalobos L.I.A.C."/>
            <person name="Clay J.M."/>
            <person name="Skokan R."/>
            <person name="Toyoda A."/>
            <person name="Suzuki Y."/>
            <person name="Kagoshima H."/>
            <person name="Schijlen E."/>
            <person name="Tajeshwar N."/>
            <person name="Catarino B."/>
            <person name="Hetherington A.J."/>
            <person name="Saltykova A."/>
            <person name="Bonnot C."/>
            <person name="Breuninger H."/>
            <person name="Symeonidi A."/>
            <person name="Radhakrishnan G.V."/>
            <person name="Van Nieuwerburgh F."/>
            <person name="Deforce D."/>
            <person name="Chang C."/>
            <person name="Karol K.G."/>
            <person name="Hedrich R."/>
            <person name="Ulvskov P."/>
            <person name="Glockner G."/>
            <person name="Delwiche C.F."/>
            <person name="Petrasek J."/>
            <person name="Van de Peer Y."/>
            <person name="Friml J."/>
            <person name="Beilby M."/>
            <person name="Dolan L."/>
            <person name="Kohara Y."/>
            <person name="Sugano S."/>
            <person name="Fujiyama A."/>
            <person name="Delaux P.-M."/>
            <person name="Quint M."/>
            <person name="TheiBen G."/>
            <person name="Hagemann M."/>
            <person name="Harholt J."/>
            <person name="Dunand C."/>
            <person name="Zachgo S."/>
            <person name="Langdale J."/>
            <person name="Maumus F."/>
            <person name="Straeten D.V.D."/>
            <person name="Gould S.B."/>
            <person name="Rensing S.A."/>
        </authorList>
    </citation>
    <scope>NUCLEOTIDE SEQUENCE [LARGE SCALE GENOMIC DNA]</scope>
    <source>
        <strain evidence="2 3">S276</strain>
    </source>
</reference>
<feature type="region of interest" description="Disordered" evidence="1">
    <location>
        <begin position="467"/>
        <end position="489"/>
    </location>
</feature>
<evidence type="ECO:0000313" key="2">
    <source>
        <dbReference type="EMBL" id="GBG89378.1"/>
    </source>
</evidence>
<feature type="region of interest" description="Disordered" evidence="1">
    <location>
        <begin position="1"/>
        <end position="174"/>
    </location>
</feature>
<dbReference type="STRING" id="69332.A0A388M460"/>